<dbReference type="EMBL" id="CM007383">
    <property type="protein sequence ID" value="ONK76286.1"/>
    <property type="molecule type" value="Genomic_DNA"/>
</dbReference>
<evidence type="ECO:0000256" key="1">
    <source>
        <dbReference type="ARBA" id="ARBA00007233"/>
    </source>
</evidence>
<dbReference type="PANTHER" id="PTHR47364">
    <property type="entry name" value="CYSTEINE PROTEINASE INHIBITOR 5"/>
    <property type="match status" value="1"/>
</dbReference>
<dbReference type="PROSITE" id="PS00287">
    <property type="entry name" value="CYSTATIN"/>
    <property type="match status" value="1"/>
</dbReference>
<gene>
    <name evidence="6" type="ORF">A4U43_C03F26020</name>
</gene>
<accession>A0A5P1FCZ9</accession>
<dbReference type="InterPro" id="IPR018073">
    <property type="entry name" value="Prot_inh_cystat_CS"/>
</dbReference>
<dbReference type="PANTHER" id="PTHR47364:SF2">
    <property type="entry name" value="CYSTEINE PROTEINASE INHIBITOR 5"/>
    <property type="match status" value="1"/>
</dbReference>
<keyword evidence="2" id="KW-0646">Protease inhibitor</keyword>
<dbReference type="Pfam" id="PF16845">
    <property type="entry name" value="SQAPI"/>
    <property type="match status" value="1"/>
</dbReference>
<evidence type="ECO:0000256" key="4">
    <source>
        <dbReference type="SAM" id="SignalP"/>
    </source>
</evidence>
<dbReference type="Proteomes" id="UP000243459">
    <property type="component" value="Chromosome 3"/>
</dbReference>
<feature type="signal peptide" evidence="4">
    <location>
        <begin position="1"/>
        <end position="20"/>
    </location>
</feature>
<keyword evidence="7" id="KW-1185">Reference proteome</keyword>
<keyword evidence="3" id="KW-0789">Thiol protease inhibitor</keyword>
<dbReference type="AlphaFoldDB" id="A0A5P1FCZ9"/>
<dbReference type="SUPFAM" id="SSF54403">
    <property type="entry name" value="Cystatin/monellin"/>
    <property type="match status" value="1"/>
</dbReference>
<organism evidence="6 7">
    <name type="scientific">Asparagus officinalis</name>
    <name type="common">Garden asparagus</name>
    <dbReference type="NCBI Taxonomy" id="4686"/>
    <lineage>
        <taxon>Eukaryota</taxon>
        <taxon>Viridiplantae</taxon>
        <taxon>Streptophyta</taxon>
        <taxon>Embryophyta</taxon>
        <taxon>Tracheophyta</taxon>
        <taxon>Spermatophyta</taxon>
        <taxon>Magnoliopsida</taxon>
        <taxon>Liliopsida</taxon>
        <taxon>Asparagales</taxon>
        <taxon>Asparagaceae</taxon>
        <taxon>Asparagoideae</taxon>
        <taxon>Asparagus</taxon>
    </lineage>
</organism>
<dbReference type="Gene3D" id="3.10.450.10">
    <property type="match status" value="1"/>
</dbReference>
<proteinExistence type="inferred from homology"/>
<dbReference type="InterPro" id="IPR000010">
    <property type="entry name" value="Cystatin_dom"/>
</dbReference>
<protein>
    <recommendedName>
        <fullName evidence="5">Cystatin domain-containing protein</fullName>
    </recommendedName>
</protein>
<comment type="similarity">
    <text evidence="1">Belongs to the cystatin family. Phytocystatin subfamily.</text>
</comment>
<evidence type="ECO:0000256" key="3">
    <source>
        <dbReference type="ARBA" id="ARBA00022704"/>
    </source>
</evidence>
<keyword evidence="4" id="KW-0732">Signal</keyword>
<name>A0A5P1FCZ9_ASPOF</name>
<dbReference type="CDD" id="cd00042">
    <property type="entry name" value="CY"/>
    <property type="match status" value="1"/>
</dbReference>
<dbReference type="InterPro" id="IPR046350">
    <property type="entry name" value="Cystatin_sf"/>
</dbReference>
<sequence>MRANYSFVLVFLLASVFVLARLPSASSRLGGWTPIKNMGDPHVTEIVEFAVREHNEEANGKLRLGRAIKGETQVVGGVKYKLFIEARDYGGKTGSYEVVVLERAWEKFMKLVSFKPVVKV</sequence>
<reference evidence="7" key="1">
    <citation type="journal article" date="2017" name="Nat. Commun.">
        <title>The asparagus genome sheds light on the origin and evolution of a young Y chromosome.</title>
        <authorList>
            <person name="Harkess A."/>
            <person name="Zhou J."/>
            <person name="Xu C."/>
            <person name="Bowers J.E."/>
            <person name="Van der Hulst R."/>
            <person name="Ayyampalayam S."/>
            <person name="Mercati F."/>
            <person name="Riccardi P."/>
            <person name="McKain M.R."/>
            <person name="Kakrana A."/>
            <person name="Tang H."/>
            <person name="Ray J."/>
            <person name="Groenendijk J."/>
            <person name="Arikit S."/>
            <person name="Mathioni S.M."/>
            <person name="Nakano M."/>
            <person name="Shan H."/>
            <person name="Telgmann-Rauber A."/>
            <person name="Kanno A."/>
            <person name="Yue Z."/>
            <person name="Chen H."/>
            <person name="Li W."/>
            <person name="Chen Y."/>
            <person name="Xu X."/>
            <person name="Zhang Y."/>
            <person name="Luo S."/>
            <person name="Chen H."/>
            <person name="Gao J."/>
            <person name="Mao Z."/>
            <person name="Pires J.C."/>
            <person name="Luo M."/>
            <person name="Kudrna D."/>
            <person name="Wing R.A."/>
            <person name="Meyers B.C."/>
            <person name="Yi K."/>
            <person name="Kong H."/>
            <person name="Lavrijsen P."/>
            <person name="Sunseri F."/>
            <person name="Falavigna A."/>
            <person name="Ye Y."/>
            <person name="Leebens-Mack J.H."/>
            <person name="Chen G."/>
        </authorList>
    </citation>
    <scope>NUCLEOTIDE SEQUENCE [LARGE SCALE GENOMIC DNA]</scope>
    <source>
        <strain evidence="7">cv. DH0086</strain>
    </source>
</reference>
<dbReference type="Gramene" id="ONK76286">
    <property type="protein sequence ID" value="ONK76286"/>
    <property type="gene ID" value="A4U43_C03F26020"/>
</dbReference>
<dbReference type="GO" id="GO:0004869">
    <property type="term" value="F:cysteine-type endopeptidase inhibitor activity"/>
    <property type="evidence" value="ECO:0007669"/>
    <property type="project" value="UniProtKB-KW"/>
</dbReference>
<dbReference type="OrthoDB" id="752087at2759"/>
<evidence type="ECO:0000313" key="6">
    <source>
        <dbReference type="EMBL" id="ONK76286.1"/>
    </source>
</evidence>
<dbReference type="OMA" id="VHESYDY"/>
<feature type="chain" id="PRO_5024338207" description="Cystatin domain-containing protein" evidence="4">
    <location>
        <begin position="21"/>
        <end position="120"/>
    </location>
</feature>
<dbReference type="SMART" id="SM00043">
    <property type="entry name" value="CY"/>
    <property type="match status" value="1"/>
</dbReference>
<evidence type="ECO:0000313" key="7">
    <source>
        <dbReference type="Proteomes" id="UP000243459"/>
    </source>
</evidence>
<evidence type="ECO:0000259" key="5">
    <source>
        <dbReference type="SMART" id="SM00043"/>
    </source>
</evidence>
<feature type="domain" description="Cystatin" evidence="5">
    <location>
        <begin position="27"/>
        <end position="117"/>
    </location>
</feature>
<evidence type="ECO:0000256" key="2">
    <source>
        <dbReference type="ARBA" id="ARBA00022690"/>
    </source>
</evidence>